<reference evidence="1 2" key="1">
    <citation type="journal article" date="2011" name="PLoS Genet.">
        <title>Azospirillum genomes reveal transition of bacteria from aquatic to terrestrial environments.</title>
        <authorList>
            <person name="Wisniewski-Dye F."/>
            <person name="Borziak K."/>
            <person name="Khalsa-Moyers G."/>
            <person name="Alexandre G."/>
            <person name="Sukharnikov L.O."/>
            <person name="Wuichet K."/>
            <person name="Hurst G.B."/>
            <person name="McDonald W.H."/>
            <person name="Robertson J.S."/>
            <person name="Barbe V."/>
            <person name="Calteau A."/>
            <person name="Rouy Z."/>
            <person name="Mangenot S."/>
            <person name="Prigent-Combaret C."/>
            <person name="Normand P."/>
            <person name="Boyer M."/>
            <person name="Siguier P."/>
            <person name="Dessaux Y."/>
            <person name="Elmerich C."/>
            <person name="Condemine G."/>
            <person name="Krishnen G."/>
            <person name="Kennedy I."/>
            <person name="Paterson A.H."/>
            <person name="Gonzalez V."/>
            <person name="Mavingui P."/>
            <person name="Zhulin I.B."/>
        </authorList>
    </citation>
    <scope>NUCLEOTIDE SEQUENCE [LARGE SCALE GENOMIC DNA]</scope>
    <source>
        <strain evidence="1 2">Sp245</strain>
    </source>
</reference>
<keyword evidence="1" id="KW-0614">Plasmid</keyword>
<protein>
    <submittedName>
        <fullName evidence="1">Uncharacterized protein</fullName>
    </submittedName>
</protein>
<name>A0A9P1NQ05_9PROT</name>
<evidence type="ECO:0000313" key="1">
    <source>
        <dbReference type="EMBL" id="CCD01388.1"/>
    </source>
</evidence>
<evidence type="ECO:0000313" key="2">
    <source>
        <dbReference type="Proteomes" id="UP000007319"/>
    </source>
</evidence>
<organism evidence="1 2">
    <name type="scientific">Azospirillum baldaniorum</name>
    <dbReference type="NCBI Taxonomy" id="1064539"/>
    <lineage>
        <taxon>Bacteria</taxon>
        <taxon>Pseudomonadati</taxon>
        <taxon>Pseudomonadota</taxon>
        <taxon>Alphaproteobacteria</taxon>
        <taxon>Rhodospirillales</taxon>
        <taxon>Azospirillaceae</taxon>
        <taxon>Azospirillum</taxon>
    </lineage>
</organism>
<keyword evidence="2" id="KW-1185">Reference proteome</keyword>
<dbReference type="KEGG" id="abs:AZOBR_p210052"/>
<dbReference type="AlphaFoldDB" id="A0A9P1NQ05"/>
<accession>A0A9P1NQ05</accession>
<dbReference type="Proteomes" id="UP000007319">
    <property type="component" value="Plasmid AZOBR_p2"/>
</dbReference>
<geneLocation type="plasmid" evidence="1 2">
    <name>AZOBR_p2</name>
</geneLocation>
<dbReference type="EMBL" id="HE577329">
    <property type="protein sequence ID" value="CCD01388.1"/>
    <property type="molecule type" value="Genomic_DNA"/>
</dbReference>
<gene>
    <name evidence="1" type="ORF">AZOBR_p210052</name>
</gene>
<proteinExistence type="predicted"/>
<sequence>MVLMIKLNGHMFHGLSLFPFYSATFVAVGGNVRGSRRPACCALNRFRQDRSLASTVWP</sequence>